<dbReference type="RefSeq" id="WP_076204222.1">
    <property type="nucleotide sequence ID" value="NZ_CP019236.1"/>
</dbReference>
<dbReference type="InterPro" id="IPR052017">
    <property type="entry name" value="TSUP"/>
</dbReference>
<feature type="transmembrane region" description="Helical" evidence="8">
    <location>
        <begin position="199"/>
        <end position="217"/>
    </location>
</feature>
<gene>
    <name evidence="9" type="ORF">RD110_01415</name>
</gene>
<feature type="transmembrane region" description="Helical" evidence="8">
    <location>
        <begin position="137"/>
        <end position="164"/>
    </location>
</feature>
<keyword evidence="7 8" id="KW-0472">Membrane</keyword>
<dbReference type="KEGG" id="rhy:RD110_01415"/>
<dbReference type="OrthoDB" id="554695at2"/>
<dbReference type="EMBL" id="CP019236">
    <property type="protein sequence ID" value="APW40403.1"/>
    <property type="molecule type" value="Genomic_DNA"/>
</dbReference>
<dbReference type="GO" id="GO:0005886">
    <property type="term" value="C:plasma membrane"/>
    <property type="evidence" value="ECO:0007669"/>
    <property type="project" value="UniProtKB-SubCell"/>
</dbReference>
<dbReference type="PANTHER" id="PTHR30269:SF0">
    <property type="entry name" value="MEMBRANE TRANSPORTER PROTEIN YFCA-RELATED"/>
    <property type="match status" value="1"/>
</dbReference>
<dbReference type="Pfam" id="PF01925">
    <property type="entry name" value="TauE"/>
    <property type="match status" value="1"/>
</dbReference>
<feature type="transmembrane region" description="Helical" evidence="8">
    <location>
        <begin position="229"/>
        <end position="247"/>
    </location>
</feature>
<reference evidence="9 10" key="1">
    <citation type="submission" date="2017-01" db="EMBL/GenBank/DDBJ databases">
        <authorList>
            <person name="Mah S.A."/>
            <person name="Swanson W.J."/>
            <person name="Moy G.W."/>
            <person name="Vacquier V.D."/>
        </authorList>
    </citation>
    <scope>NUCLEOTIDE SEQUENCE [LARGE SCALE GENOMIC DNA]</scope>
    <source>
        <strain evidence="9 10">DCY110</strain>
    </source>
</reference>
<keyword evidence="5 8" id="KW-0812">Transmembrane</keyword>
<protein>
    <recommendedName>
        <fullName evidence="8">Probable membrane transporter protein</fullName>
    </recommendedName>
</protein>
<evidence type="ECO:0000256" key="7">
    <source>
        <dbReference type="ARBA" id="ARBA00023136"/>
    </source>
</evidence>
<evidence type="ECO:0000313" key="9">
    <source>
        <dbReference type="EMBL" id="APW40403.1"/>
    </source>
</evidence>
<dbReference type="PANTHER" id="PTHR30269">
    <property type="entry name" value="TRANSMEMBRANE PROTEIN YFCA"/>
    <property type="match status" value="1"/>
</dbReference>
<comment type="subcellular location">
    <subcellularLocation>
        <location evidence="1 8">Cell membrane</location>
        <topology evidence="1 8">Multi-pass membrane protein</topology>
    </subcellularLocation>
</comment>
<keyword evidence="10" id="KW-1185">Reference proteome</keyword>
<organism evidence="9 10">
    <name type="scientific">Rhodoferax koreensis</name>
    <dbReference type="NCBI Taxonomy" id="1842727"/>
    <lineage>
        <taxon>Bacteria</taxon>
        <taxon>Pseudomonadati</taxon>
        <taxon>Pseudomonadota</taxon>
        <taxon>Betaproteobacteria</taxon>
        <taxon>Burkholderiales</taxon>
        <taxon>Comamonadaceae</taxon>
        <taxon>Rhodoferax</taxon>
    </lineage>
</organism>
<evidence type="ECO:0000256" key="6">
    <source>
        <dbReference type="ARBA" id="ARBA00022989"/>
    </source>
</evidence>
<accession>A0A1P8K321</accession>
<dbReference type="STRING" id="1842727.RD110_01415"/>
<keyword evidence="3" id="KW-0813">Transport</keyword>
<evidence type="ECO:0000256" key="5">
    <source>
        <dbReference type="ARBA" id="ARBA00022692"/>
    </source>
</evidence>
<evidence type="ECO:0000313" key="10">
    <source>
        <dbReference type="Proteomes" id="UP000186609"/>
    </source>
</evidence>
<keyword evidence="4 8" id="KW-1003">Cell membrane</keyword>
<evidence type="ECO:0000256" key="3">
    <source>
        <dbReference type="ARBA" id="ARBA00022448"/>
    </source>
</evidence>
<feature type="transmembrane region" description="Helical" evidence="8">
    <location>
        <begin position="98"/>
        <end position="116"/>
    </location>
</feature>
<sequence>MELLLVSMASLLAGFVDAIVGGGGLILVPALFAVFPTTHPATLLGVNKGASIWGTGFATWQYARRVDMRWHALRPAAAAGFAGSLGGAWLVTVISPDFLRKLLPLVLVGVLAYTLAKKELGRVHAPRFEGRQEMWAATAIGLVIGFYDGFFGPGTGSFFVFLLVRWLGYDFLNASASAKLLNTATNLAALILFAVKGHVWWHFVVVMALANVIGSLLGTRLALKHGAGFVRIVFIAVVSVLILKTGYDAFLR</sequence>
<proteinExistence type="inferred from homology"/>
<evidence type="ECO:0000256" key="2">
    <source>
        <dbReference type="ARBA" id="ARBA00009142"/>
    </source>
</evidence>
<keyword evidence="6 8" id="KW-1133">Transmembrane helix</keyword>
<evidence type="ECO:0000256" key="8">
    <source>
        <dbReference type="RuleBase" id="RU363041"/>
    </source>
</evidence>
<evidence type="ECO:0000256" key="4">
    <source>
        <dbReference type="ARBA" id="ARBA00022475"/>
    </source>
</evidence>
<dbReference type="InterPro" id="IPR002781">
    <property type="entry name" value="TM_pro_TauE-like"/>
</dbReference>
<dbReference type="Proteomes" id="UP000186609">
    <property type="component" value="Chromosome"/>
</dbReference>
<comment type="similarity">
    <text evidence="2 8">Belongs to the 4-toluene sulfonate uptake permease (TSUP) (TC 2.A.102) family.</text>
</comment>
<name>A0A1P8K321_9BURK</name>
<feature type="transmembrane region" description="Helical" evidence="8">
    <location>
        <begin position="72"/>
        <end position="92"/>
    </location>
</feature>
<evidence type="ECO:0000256" key="1">
    <source>
        <dbReference type="ARBA" id="ARBA00004651"/>
    </source>
</evidence>
<dbReference type="AlphaFoldDB" id="A0A1P8K321"/>